<evidence type="ECO:0000256" key="1">
    <source>
        <dbReference type="ARBA" id="ARBA00023002"/>
    </source>
</evidence>
<keyword evidence="3" id="KW-1185">Reference proteome</keyword>
<dbReference type="SUPFAM" id="SSF51735">
    <property type="entry name" value="NAD(P)-binding Rossmann-fold domains"/>
    <property type="match status" value="1"/>
</dbReference>
<name>A0A429Y3U7_9BACI</name>
<dbReference type="OrthoDB" id="9778740at2"/>
<dbReference type="PRINTS" id="PR00368">
    <property type="entry name" value="FADPNR"/>
</dbReference>
<sequence length="342" mass="38291">MDFDVIVVGGGQAGLSVGYYLKKAQKQFLVLDDQKETGDSWKNRYDSLVLFTPRSYSSLPGLKLPGNPEGYPTKNEVAGYLNEYAQDFELPIYHNALVVELLKDKGAFIIKTSRGDIYRTRQVVVASGAFHTAYIPPITDSISKRIIQLHASDYRNHHQIPSGKVLVVGAGNTGVQIAAELSDTHSVILSCSKKIKALPQILLGKSLFWWLDNLGLLNVKAYSTLGKWLKRNDPIIGNDLKKVKRNALIVDRLVDFKNDTAMFANQTKMEVQTIIWATGYRNDYQWIKIDGVLDKNNLPIHKRGVSDIQGLYFIGLSWQHKRGSALIHGVGEDAEYLVNVME</sequence>
<dbReference type="SUPFAM" id="SSF51905">
    <property type="entry name" value="FAD/NAD(P)-binding domain"/>
    <property type="match status" value="1"/>
</dbReference>
<dbReference type="InterPro" id="IPR036188">
    <property type="entry name" value="FAD/NAD-bd_sf"/>
</dbReference>
<dbReference type="InterPro" id="IPR050982">
    <property type="entry name" value="Auxin_biosynth/cation_transpt"/>
</dbReference>
<dbReference type="RefSeq" id="WP_126048273.1">
    <property type="nucleotide sequence ID" value="NZ_QYTV02000002.1"/>
</dbReference>
<dbReference type="GO" id="GO:0004497">
    <property type="term" value="F:monooxygenase activity"/>
    <property type="evidence" value="ECO:0007669"/>
    <property type="project" value="TreeGrafter"/>
</dbReference>
<dbReference type="GO" id="GO:0050660">
    <property type="term" value="F:flavin adenine dinucleotide binding"/>
    <property type="evidence" value="ECO:0007669"/>
    <property type="project" value="TreeGrafter"/>
</dbReference>
<reference evidence="2" key="1">
    <citation type="submission" date="2018-12" db="EMBL/GenBank/DDBJ databases">
        <authorList>
            <person name="Sun L."/>
            <person name="Chen Z."/>
        </authorList>
    </citation>
    <scope>NUCLEOTIDE SEQUENCE [LARGE SCALE GENOMIC DNA]</scope>
    <source>
        <strain evidence="2">3-2-2</strain>
    </source>
</reference>
<dbReference type="Proteomes" id="UP000287156">
    <property type="component" value="Unassembled WGS sequence"/>
</dbReference>
<dbReference type="PANTHER" id="PTHR43539">
    <property type="entry name" value="FLAVIN-BINDING MONOOXYGENASE-LIKE PROTEIN (AFU_ORTHOLOGUE AFUA_4G09220)"/>
    <property type="match status" value="1"/>
</dbReference>
<dbReference type="Gene3D" id="3.50.50.60">
    <property type="entry name" value="FAD/NAD(P)-binding domain"/>
    <property type="match status" value="1"/>
</dbReference>
<dbReference type="InterPro" id="IPR036291">
    <property type="entry name" value="NAD(P)-bd_dom_sf"/>
</dbReference>
<dbReference type="PRINTS" id="PR00469">
    <property type="entry name" value="PNDRDTASEII"/>
</dbReference>
<organism evidence="2 3">
    <name type="scientific">Siminovitchia acidinfaciens</name>
    <dbReference type="NCBI Taxonomy" id="2321395"/>
    <lineage>
        <taxon>Bacteria</taxon>
        <taxon>Bacillati</taxon>
        <taxon>Bacillota</taxon>
        <taxon>Bacilli</taxon>
        <taxon>Bacillales</taxon>
        <taxon>Bacillaceae</taxon>
        <taxon>Siminovitchia</taxon>
    </lineage>
</organism>
<evidence type="ECO:0000313" key="2">
    <source>
        <dbReference type="EMBL" id="RST76106.1"/>
    </source>
</evidence>
<dbReference type="AlphaFoldDB" id="A0A429Y3U7"/>
<protein>
    <submittedName>
        <fullName evidence="2">Oxidoreductase</fullName>
    </submittedName>
</protein>
<comment type="caution">
    <text evidence="2">The sequence shown here is derived from an EMBL/GenBank/DDBJ whole genome shotgun (WGS) entry which is preliminary data.</text>
</comment>
<dbReference type="PANTHER" id="PTHR43539:SF78">
    <property type="entry name" value="FLAVIN-CONTAINING MONOOXYGENASE"/>
    <property type="match status" value="1"/>
</dbReference>
<gene>
    <name evidence="2" type="ORF">D4T97_004765</name>
</gene>
<dbReference type="EMBL" id="QYTV02000002">
    <property type="protein sequence ID" value="RST76106.1"/>
    <property type="molecule type" value="Genomic_DNA"/>
</dbReference>
<evidence type="ECO:0000313" key="3">
    <source>
        <dbReference type="Proteomes" id="UP000287156"/>
    </source>
</evidence>
<dbReference type="Pfam" id="PF13738">
    <property type="entry name" value="Pyr_redox_3"/>
    <property type="match status" value="1"/>
</dbReference>
<proteinExistence type="predicted"/>
<accession>A0A429Y3U7</accession>
<keyword evidence="1" id="KW-0560">Oxidoreductase</keyword>